<keyword evidence="5" id="KW-1015">Disulfide bond</keyword>
<keyword evidence="6" id="KW-0812">Transmembrane</keyword>
<evidence type="ECO:0000256" key="3">
    <source>
        <dbReference type="ARBA" id="ARBA00022525"/>
    </source>
</evidence>
<comment type="similarity">
    <text evidence="2">Belongs to the meteorin family.</text>
</comment>
<dbReference type="EMBL" id="KY031250">
    <property type="protein sequence ID" value="ATU83001.1"/>
    <property type="molecule type" value="mRNA"/>
</dbReference>
<evidence type="ECO:0008006" key="8">
    <source>
        <dbReference type="Google" id="ProtNLM"/>
    </source>
</evidence>
<protein>
    <recommendedName>
        <fullName evidence="8">Meteorin-like protein</fullName>
    </recommendedName>
</protein>
<reference evidence="7" key="1">
    <citation type="submission" date="2016-10" db="EMBL/GenBank/DDBJ databases">
        <title>The assassin bug Pristhesancus plagipennis produces two different types of venom.</title>
        <authorList>
            <person name="Walker A.A."/>
            <person name="Herzig V."/>
            <person name="Jin J."/>
            <person name="Fry B.G."/>
            <person name="King G.F."/>
        </authorList>
    </citation>
    <scope>NUCLEOTIDE SEQUENCE</scope>
    <source>
        <tissue evidence="7">Venom/labial glands</tissue>
    </source>
</reference>
<keyword evidence="6" id="KW-0472">Membrane</keyword>
<keyword evidence="6" id="KW-1133">Transmembrane helix</keyword>
<dbReference type="PANTHER" id="PTHR28593:SF3">
    <property type="entry name" value="METEORIN-LIKE PROTEIN"/>
    <property type="match status" value="1"/>
</dbReference>
<evidence type="ECO:0000256" key="6">
    <source>
        <dbReference type="SAM" id="Phobius"/>
    </source>
</evidence>
<evidence type="ECO:0000256" key="5">
    <source>
        <dbReference type="ARBA" id="ARBA00023157"/>
    </source>
</evidence>
<name>A0A2K8JMX2_PRIPG</name>
<keyword evidence="4" id="KW-0732">Signal</keyword>
<dbReference type="GO" id="GO:0005615">
    <property type="term" value="C:extracellular space"/>
    <property type="evidence" value="ECO:0007669"/>
    <property type="project" value="TreeGrafter"/>
</dbReference>
<organism evidence="7">
    <name type="scientific">Pristhesancus plagipennis</name>
    <name type="common">Common assassin bug</name>
    <dbReference type="NCBI Taxonomy" id="1955184"/>
    <lineage>
        <taxon>Eukaryota</taxon>
        <taxon>Metazoa</taxon>
        <taxon>Ecdysozoa</taxon>
        <taxon>Arthropoda</taxon>
        <taxon>Hexapoda</taxon>
        <taxon>Insecta</taxon>
        <taxon>Pterygota</taxon>
        <taxon>Neoptera</taxon>
        <taxon>Paraneoptera</taxon>
        <taxon>Hemiptera</taxon>
        <taxon>Heteroptera</taxon>
        <taxon>Panheteroptera</taxon>
        <taxon>Cimicomorpha</taxon>
        <taxon>Reduviidae</taxon>
        <taxon>Harpactorinae</taxon>
        <taxon>Harpactorini</taxon>
        <taxon>Pristhesancus</taxon>
    </lineage>
</organism>
<dbReference type="PANTHER" id="PTHR28593">
    <property type="entry name" value="METEORIN-LIKE PROTEIN"/>
    <property type="match status" value="1"/>
</dbReference>
<comment type="subcellular location">
    <subcellularLocation>
        <location evidence="1">Secreted</location>
    </subcellularLocation>
</comment>
<dbReference type="AlphaFoldDB" id="A0A2K8JMX2"/>
<keyword evidence="3" id="KW-0964">Secreted</keyword>
<evidence type="ECO:0000256" key="1">
    <source>
        <dbReference type="ARBA" id="ARBA00004613"/>
    </source>
</evidence>
<sequence length="304" mass="34200">MMLTGYILNILWWLLCFGFYIVPNSAHVIGQQCDWTGSGLSGGEHRVVRPVYLRCSEGKVRWSYPGGALRVLLRLGSSGREFRACLRPQPEIAMPASIYLEGPRSLNKLYSPHPATVRPTVRCVLSRGGQVALYVEAAETTSVEKHIAEFAYDLQSLPKDAVYDPYEECRPCTKEEMIHAFCTSELVTRGIIQRVEQIEDTDISEISVRVTNVLRRWNPPGDDNWNENDISSNNVDNEDYKTGKTEIVQVGKHCGAQHGAGELVIMARRKLGQLVLRCAPRLQEWRDILKEASIKDSAHCLLNS</sequence>
<evidence type="ECO:0000256" key="2">
    <source>
        <dbReference type="ARBA" id="ARBA00005669"/>
    </source>
</evidence>
<feature type="transmembrane region" description="Helical" evidence="6">
    <location>
        <begin position="6"/>
        <end position="22"/>
    </location>
</feature>
<evidence type="ECO:0000313" key="7">
    <source>
        <dbReference type="EMBL" id="ATU83001.1"/>
    </source>
</evidence>
<accession>A0A2K8JMX2</accession>
<evidence type="ECO:0000256" key="4">
    <source>
        <dbReference type="ARBA" id="ARBA00022729"/>
    </source>
</evidence>
<dbReference type="GO" id="GO:0005179">
    <property type="term" value="F:hormone activity"/>
    <property type="evidence" value="ECO:0007669"/>
    <property type="project" value="TreeGrafter"/>
</dbReference>
<proteinExistence type="evidence at transcript level"/>
<dbReference type="InterPro" id="IPR051998">
    <property type="entry name" value="Meteorin-like"/>
</dbReference>